<dbReference type="Proteomes" id="UP000186336">
    <property type="component" value="Chromosome"/>
</dbReference>
<organism evidence="2 3">
    <name type="scientific">Tateyamaria omphalii</name>
    <dbReference type="NCBI Taxonomy" id="299262"/>
    <lineage>
        <taxon>Bacteria</taxon>
        <taxon>Pseudomonadati</taxon>
        <taxon>Pseudomonadota</taxon>
        <taxon>Alphaproteobacteria</taxon>
        <taxon>Rhodobacterales</taxon>
        <taxon>Roseobacteraceae</taxon>
        <taxon>Tateyamaria</taxon>
    </lineage>
</organism>
<dbReference type="OrthoDB" id="9812600at2"/>
<dbReference type="Gene3D" id="3.40.50.150">
    <property type="entry name" value="Vaccinia Virus protein VP39"/>
    <property type="match status" value="1"/>
</dbReference>
<dbReference type="AlphaFoldDB" id="A0A1P8MZR9"/>
<accession>A0A1P8MZR9</accession>
<dbReference type="InterPro" id="IPR052514">
    <property type="entry name" value="SAM-dependent_MTase"/>
</dbReference>
<dbReference type="EMBL" id="CP019312">
    <property type="protein sequence ID" value="APX13585.1"/>
    <property type="molecule type" value="Genomic_DNA"/>
</dbReference>
<dbReference type="KEGG" id="tom:BWR18_19260"/>
<dbReference type="InterPro" id="IPR006342">
    <property type="entry name" value="FkbM_mtfrase"/>
</dbReference>
<dbReference type="Pfam" id="PF05050">
    <property type="entry name" value="Methyltransf_21"/>
    <property type="match status" value="1"/>
</dbReference>
<dbReference type="SUPFAM" id="SSF53335">
    <property type="entry name" value="S-adenosyl-L-methionine-dependent methyltransferases"/>
    <property type="match status" value="1"/>
</dbReference>
<evidence type="ECO:0000313" key="2">
    <source>
        <dbReference type="EMBL" id="APX13585.1"/>
    </source>
</evidence>
<keyword evidence="3" id="KW-1185">Reference proteome</keyword>
<dbReference type="InterPro" id="IPR029063">
    <property type="entry name" value="SAM-dependent_MTases_sf"/>
</dbReference>
<name>A0A1P8MZR9_9RHOB</name>
<sequence>MQDHAVTQNLDFEYETCVNQYGLYCVPNVMRKREVCRIVLKGEVNEPRTLNFIRHYGKKGDVVSGGAFIGDFLPAIATALESDQILYSFEPNPMSFAAAQETIRLSQLKNVRLAPVAVGQEQGTVVLEVTSKEGRALGGISKVVERQLDERAVEVSMTTLDELVDPERYISLIHLDIEGFEWHAILGARETIARCKPIIILEGGIPEKRQRYIEGFRSEFPDLDYRLVGNMDRNAFFRADCDA</sequence>
<gene>
    <name evidence="2" type="ORF">BWR18_19260</name>
</gene>
<evidence type="ECO:0000313" key="3">
    <source>
        <dbReference type="Proteomes" id="UP000186336"/>
    </source>
</evidence>
<dbReference type="NCBIfam" id="TIGR01444">
    <property type="entry name" value="fkbM_fam"/>
    <property type="match status" value="1"/>
</dbReference>
<feature type="domain" description="Methyltransferase FkbM" evidence="1">
    <location>
        <begin position="66"/>
        <end position="227"/>
    </location>
</feature>
<dbReference type="RefSeq" id="WP_076630017.1">
    <property type="nucleotide sequence ID" value="NZ_CP019312.1"/>
</dbReference>
<evidence type="ECO:0000259" key="1">
    <source>
        <dbReference type="Pfam" id="PF05050"/>
    </source>
</evidence>
<protein>
    <recommendedName>
        <fullName evidence="1">Methyltransferase FkbM domain-containing protein</fullName>
    </recommendedName>
</protein>
<dbReference type="PANTHER" id="PTHR34203">
    <property type="entry name" value="METHYLTRANSFERASE, FKBM FAMILY PROTEIN"/>
    <property type="match status" value="1"/>
</dbReference>
<reference evidence="2 3" key="1">
    <citation type="submission" date="2017-01" db="EMBL/GenBank/DDBJ databases">
        <title>Complete genome of Tateyamaria omphalii DOK1-4 isolated from seawater in Dokdo.</title>
        <authorList>
            <person name="Kim J.H."/>
            <person name="Chi W.-J."/>
        </authorList>
    </citation>
    <scope>NUCLEOTIDE SEQUENCE [LARGE SCALE GENOMIC DNA]</scope>
    <source>
        <strain evidence="2 3">DOK1-4</strain>
    </source>
</reference>
<proteinExistence type="predicted"/>
<dbReference type="STRING" id="299262.BWR18_19260"/>
<dbReference type="PANTHER" id="PTHR34203:SF15">
    <property type="entry name" value="SLL1173 PROTEIN"/>
    <property type="match status" value="1"/>
</dbReference>